<evidence type="ECO:0000313" key="5">
    <source>
        <dbReference type="EMBL" id="VDM97972.1"/>
    </source>
</evidence>
<dbReference type="EMBL" id="UYYF01000389">
    <property type="protein sequence ID" value="VDM97972.1"/>
    <property type="molecule type" value="Genomic_DNA"/>
</dbReference>
<proteinExistence type="predicted"/>
<keyword evidence="6" id="KW-1185">Reference proteome</keyword>
<feature type="domain" description="LRRNT" evidence="4">
    <location>
        <begin position="32"/>
        <end position="64"/>
    </location>
</feature>
<dbReference type="Pfam" id="PF01462">
    <property type="entry name" value="LRRNT"/>
    <property type="match status" value="1"/>
</dbReference>
<keyword evidence="1" id="KW-0433">Leucine-rich repeat</keyword>
<evidence type="ECO:0000256" key="3">
    <source>
        <dbReference type="SAM" id="SignalP"/>
    </source>
</evidence>
<dbReference type="InterPro" id="IPR000372">
    <property type="entry name" value="LRRNT"/>
</dbReference>
<sequence>MLLLLLRTVVVVVLLNIETCFQLTHQVQSNKPCPHLCSCSQDTVICTGQGLSRIPSGIPSSTIRLYVLSMTFFLA</sequence>
<protein>
    <submittedName>
        <fullName evidence="7">LRRNT domain-containing protein</fullName>
    </submittedName>
</protein>
<dbReference type="WBParaSite" id="TCLT_0000217201-mRNA-1">
    <property type="protein sequence ID" value="TCLT_0000217201-mRNA-1"/>
    <property type="gene ID" value="TCLT_0000217201"/>
</dbReference>
<feature type="chain" id="PRO_5043126274" evidence="3">
    <location>
        <begin position="30"/>
        <end position="75"/>
    </location>
</feature>
<dbReference type="AlphaFoldDB" id="A0A0N5CPM5"/>
<dbReference type="OrthoDB" id="5867243at2759"/>
<evidence type="ECO:0000259" key="4">
    <source>
        <dbReference type="SMART" id="SM00013"/>
    </source>
</evidence>
<evidence type="ECO:0000313" key="6">
    <source>
        <dbReference type="Proteomes" id="UP000276776"/>
    </source>
</evidence>
<gene>
    <name evidence="5" type="ORF">TCLT_LOCUS2173</name>
</gene>
<dbReference type="Proteomes" id="UP000276776">
    <property type="component" value="Unassembled WGS sequence"/>
</dbReference>
<accession>A0A0N5CPM5</accession>
<evidence type="ECO:0000256" key="2">
    <source>
        <dbReference type="ARBA" id="ARBA00022729"/>
    </source>
</evidence>
<dbReference type="InterPro" id="IPR032675">
    <property type="entry name" value="LRR_dom_sf"/>
</dbReference>
<evidence type="ECO:0000313" key="7">
    <source>
        <dbReference type="WBParaSite" id="TCLT_0000217201-mRNA-1"/>
    </source>
</evidence>
<dbReference type="Gene3D" id="3.80.10.10">
    <property type="entry name" value="Ribonuclease Inhibitor"/>
    <property type="match status" value="1"/>
</dbReference>
<dbReference type="SMART" id="SM00013">
    <property type="entry name" value="LRRNT"/>
    <property type="match status" value="1"/>
</dbReference>
<reference evidence="5 6" key="2">
    <citation type="submission" date="2018-11" db="EMBL/GenBank/DDBJ databases">
        <authorList>
            <consortium name="Pathogen Informatics"/>
        </authorList>
    </citation>
    <scope>NUCLEOTIDE SEQUENCE [LARGE SCALE GENOMIC DNA]</scope>
</reference>
<feature type="signal peptide" evidence="3">
    <location>
        <begin position="1"/>
        <end position="29"/>
    </location>
</feature>
<name>A0A0N5CPM5_THECL</name>
<keyword evidence="2 3" id="KW-0732">Signal</keyword>
<reference evidence="7" key="1">
    <citation type="submission" date="2017-02" db="UniProtKB">
        <authorList>
            <consortium name="WormBaseParasite"/>
        </authorList>
    </citation>
    <scope>IDENTIFICATION</scope>
</reference>
<evidence type="ECO:0000256" key="1">
    <source>
        <dbReference type="ARBA" id="ARBA00022614"/>
    </source>
</evidence>
<organism evidence="7">
    <name type="scientific">Thelazia callipaeda</name>
    <name type="common">Oriental eyeworm</name>
    <name type="synonym">Parasitic nematode</name>
    <dbReference type="NCBI Taxonomy" id="103827"/>
    <lineage>
        <taxon>Eukaryota</taxon>
        <taxon>Metazoa</taxon>
        <taxon>Ecdysozoa</taxon>
        <taxon>Nematoda</taxon>
        <taxon>Chromadorea</taxon>
        <taxon>Rhabditida</taxon>
        <taxon>Spirurina</taxon>
        <taxon>Spiruromorpha</taxon>
        <taxon>Thelazioidea</taxon>
        <taxon>Thelaziidae</taxon>
        <taxon>Thelazia</taxon>
    </lineage>
</organism>
<dbReference type="STRING" id="103827.A0A0N5CPM5"/>